<evidence type="ECO:0000313" key="2">
    <source>
        <dbReference type="EMBL" id="TDE43790.1"/>
    </source>
</evidence>
<feature type="transmembrane region" description="Helical" evidence="1">
    <location>
        <begin position="12"/>
        <end position="34"/>
    </location>
</feature>
<dbReference type="OrthoDB" id="111691at2"/>
<sequence>MKFKKTIRKLHLWLGLASGIILLIVAVTGCIYVFEEEITSCTQHDFDYVNAQNSSRMSLDVIIDSFKKNHGDNKLLFIKQKESVPNATIVLGDKKTQVAYNPYNGKEVMSLDSKDSFFAIILEIHRTLLLGDIGKNIIGVSTFIFLFMLISGLVLWFPTNFKKLKFYFTVSNKSAKRLNFDLHRIGGFYASFILVFIASTGLFFSYDFVKKAAYAVTNSKPYTKWGPNSGMPKTTETNIAAIYAQIQKEYPNCIESTIYYPKESNGTIRMKLKYAYEYIPKYNTFFVDQFSGKIAQTDLDKNASTAEKVKNSIFGIHTGSIFGISGKIIAFLVVLIAASLPITGFIMWRRKRKAKSKQIKPNAFIYESIVEN</sequence>
<evidence type="ECO:0000313" key="3">
    <source>
        <dbReference type="Proteomes" id="UP000294814"/>
    </source>
</evidence>
<name>A0A4R5F6Z1_9FLAO</name>
<dbReference type="PANTHER" id="PTHR34219">
    <property type="entry name" value="IRON-REGULATED INNER MEMBRANE PROTEIN-RELATED"/>
    <property type="match status" value="1"/>
</dbReference>
<keyword evidence="1" id="KW-1133">Transmembrane helix</keyword>
<dbReference type="PANTHER" id="PTHR34219:SF3">
    <property type="entry name" value="BLL7967 PROTEIN"/>
    <property type="match status" value="1"/>
</dbReference>
<feature type="transmembrane region" description="Helical" evidence="1">
    <location>
        <begin position="137"/>
        <end position="157"/>
    </location>
</feature>
<keyword evidence="1" id="KW-0472">Membrane</keyword>
<accession>A0A4R5F6Z1</accession>
<dbReference type="Proteomes" id="UP000294814">
    <property type="component" value="Unassembled WGS sequence"/>
</dbReference>
<gene>
    <name evidence="2" type="ORF">E0I26_09160</name>
</gene>
<keyword evidence="3" id="KW-1185">Reference proteome</keyword>
<proteinExistence type="predicted"/>
<comment type="caution">
    <text evidence="2">The sequence shown here is derived from an EMBL/GenBank/DDBJ whole genome shotgun (WGS) entry which is preliminary data.</text>
</comment>
<dbReference type="EMBL" id="SMLG01000006">
    <property type="protein sequence ID" value="TDE43790.1"/>
    <property type="molecule type" value="Genomic_DNA"/>
</dbReference>
<evidence type="ECO:0000256" key="1">
    <source>
        <dbReference type="SAM" id="Phobius"/>
    </source>
</evidence>
<dbReference type="Pfam" id="PF03929">
    <property type="entry name" value="PepSY_TM"/>
    <property type="match status" value="1"/>
</dbReference>
<feature type="transmembrane region" description="Helical" evidence="1">
    <location>
        <begin position="186"/>
        <end position="206"/>
    </location>
</feature>
<dbReference type="PROSITE" id="PS51257">
    <property type="entry name" value="PROKAR_LIPOPROTEIN"/>
    <property type="match status" value="1"/>
</dbReference>
<dbReference type="InterPro" id="IPR005625">
    <property type="entry name" value="PepSY-ass_TM"/>
</dbReference>
<organism evidence="2 3">
    <name type="scientific">Flavobacterium rhamnosiphilum</name>
    <dbReference type="NCBI Taxonomy" id="2541724"/>
    <lineage>
        <taxon>Bacteria</taxon>
        <taxon>Pseudomonadati</taxon>
        <taxon>Bacteroidota</taxon>
        <taxon>Flavobacteriia</taxon>
        <taxon>Flavobacteriales</taxon>
        <taxon>Flavobacteriaceae</taxon>
        <taxon>Flavobacterium</taxon>
    </lineage>
</organism>
<reference evidence="2 3" key="1">
    <citation type="submission" date="2019-03" db="EMBL/GenBank/DDBJ databases">
        <title>Novel species of Flavobacterium.</title>
        <authorList>
            <person name="Liu Q."/>
            <person name="Xin Y.-H."/>
        </authorList>
    </citation>
    <scope>NUCLEOTIDE SEQUENCE [LARGE SCALE GENOMIC DNA]</scope>
    <source>
        <strain evidence="2 3">LB3P52</strain>
    </source>
</reference>
<protein>
    <submittedName>
        <fullName evidence="2">PepSY domain-containing protein</fullName>
    </submittedName>
</protein>
<dbReference type="RefSeq" id="WP_131916192.1">
    <property type="nucleotide sequence ID" value="NZ_SMLG01000006.1"/>
</dbReference>
<keyword evidence="1" id="KW-0812">Transmembrane</keyword>
<dbReference type="AlphaFoldDB" id="A0A4R5F6Z1"/>
<feature type="transmembrane region" description="Helical" evidence="1">
    <location>
        <begin position="328"/>
        <end position="348"/>
    </location>
</feature>